<sequence length="179" mass="19184">MRNLLLATFGLLSTPLTVMATEAEVTEFGQLFASTCMAHFYATDDLRKQMQGDGSEPMGAEDARYFLGGKPGTAWRVSLPSSRFVVSLLDTGMCAVFAESADAAAEQRSFARLVNIAPEPLVATALDYSSRSPKNATTHAYSWGRPQDKSELLFTLTTANDASGGIQAMASMALVAKEQ</sequence>
<dbReference type="EMBL" id="FUZV01000001">
    <property type="protein sequence ID" value="SKC59781.1"/>
    <property type="molecule type" value="Genomic_DNA"/>
</dbReference>
<evidence type="ECO:0000256" key="1">
    <source>
        <dbReference type="SAM" id="SignalP"/>
    </source>
</evidence>
<name>A0A1T5K842_9GAMM</name>
<dbReference type="OrthoDB" id="6089555at2"/>
<keyword evidence="1" id="KW-0732">Signal</keyword>
<gene>
    <name evidence="2" type="ORF">SAMN06296058_1455</name>
</gene>
<dbReference type="AlphaFoldDB" id="A0A1T5K842"/>
<protein>
    <submittedName>
        <fullName evidence="2">Uncharacterized protein</fullName>
    </submittedName>
</protein>
<organism evidence="2 3">
    <name type="scientific">Pseudoxanthomonas indica</name>
    <dbReference type="NCBI Taxonomy" id="428993"/>
    <lineage>
        <taxon>Bacteria</taxon>
        <taxon>Pseudomonadati</taxon>
        <taxon>Pseudomonadota</taxon>
        <taxon>Gammaproteobacteria</taxon>
        <taxon>Lysobacterales</taxon>
        <taxon>Lysobacteraceae</taxon>
        <taxon>Pseudoxanthomonas</taxon>
    </lineage>
</organism>
<reference evidence="2 3" key="1">
    <citation type="submission" date="2017-02" db="EMBL/GenBank/DDBJ databases">
        <authorList>
            <person name="Peterson S.W."/>
        </authorList>
    </citation>
    <scope>NUCLEOTIDE SEQUENCE [LARGE SCALE GENOMIC DNA]</scope>
    <source>
        <strain evidence="2 3">P15</strain>
    </source>
</reference>
<dbReference type="NCBIfam" id="NF047650">
    <property type="entry name" value="lipo_NMCC_0638"/>
    <property type="match status" value="1"/>
</dbReference>
<accession>A0A1T5K842</accession>
<dbReference type="RefSeq" id="WP_139381442.1">
    <property type="nucleotide sequence ID" value="NZ_BMCL01000002.1"/>
</dbReference>
<keyword evidence="3" id="KW-1185">Reference proteome</keyword>
<dbReference type="STRING" id="428993.SAMN06296058_1455"/>
<evidence type="ECO:0000313" key="3">
    <source>
        <dbReference type="Proteomes" id="UP000190341"/>
    </source>
</evidence>
<proteinExistence type="predicted"/>
<evidence type="ECO:0000313" key="2">
    <source>
        <dbReference type="EMBL" id="SKC59781.1"/>
    </source>
</evidence>
<dbReference type="Proteomes" id="UP000190341">
    <property type="component" value="Unassembled WGS sequence"/>
</dbReference>
<feature type="signal peptide" evidence="1">
    <location>
        <begin position="1"/>
        <end position="20"/>
    </location>
</feature>
<feature type="chain" id="PRO_5012752771" evidence="1">
    <location>
        <begin position="21"/>
        <end position="179"/>
    </location>
</feature>